<reference evidence="2" key="2">
    <citation type="submission" date="2025-08" db="UniProtKB">
        <authorList>
            <consortium name="RefSeq"/>
        </authorList>
    </citation>
    <scope>IDENTIFICATION</scope>
    <source>
        <tissue evidence="2">Leaf</tissue>
    </source>
</reference>
<keyword evidence="1" id="KW-1185">Reference proteome</keyword>
<gene>
    <name evidence="2" type="primary">LOC142176133</name>
</gene>
<accession>A0AC58TQ03</accession>
<reference evidence="1" key="1">
    <citation type="journal article" date="2014" name="Nat. Commun.">
        <title>The tobacco genome sequence and its comparison with those of tomato and potato.</title>
        <authorList>
            <person name="Sierro N."/>
            <person name="Battey J.N."/>
            <person name="Ouadi S."/>
            <person name="Bakaher N."/>
            <person name="Bovet L."/>
            <person name="Willig A."/>
            <person name="Goepfert S."/>
            <person name="Peitsch M.C."/>
            <person name="Ivanov N.V."/>
        </authorList>
    </citation>
    <scope>NUCLEOTIDE SEQUENCE [LARGE SCALE GENOMIC DNA]</scope>
</reference>
<dbReference type="RefSeq" id="XP_075099309.1">
    <property type="nucleotide sequence ID" value="XM_075243208.1"/>
</dbReference>
<protein>
    <submittedName>
        <fullName evidence="2">Uncharacterized protein LOC142176133</fullName>
    </submittedName>
</protein>
<name>A0AC58TQ03_TOBAC</name>
<proteinExistence type="predicted"/>
<organism evidence="1 2">
    <name type="scientific">Nicotiana tabacum</name>
    <name type="common">Common tobacco</name>
    <dbReference type="NCBI Taxonomy" id="4097"/>
    <lineage>
        <taxon>Eukaryota</taxon>
        <taxon>Viridiplantae</taxon>
        <taxon>Streptophyta</taxon>
        <taxon>Embryophyta</taxon>
        <taxon>Tracheophyta</taxon>
        <taxon>Spermatophyta</taxon>
        <taxon>Magnoliopsida</taxon>
        <taxon>eudicotyledons</taxon>
        <taxon>Gunneridae</taxon>
        <taxon>Pentapetalae</taxon>
        <taxon>asterids</taxon>
        <taxon>lamiids</taxon>
        <taxon>Solanales</taxon>
        <taxon>Solanaceae</taxon>
        <taxon>Nicotianoideae</taxon>
        <taxon>Nicotianeae</taxon>
        <taxon>Nicotiana</taxon>
    </lineage>
</organism>
<sequence length="142" mass="15754">MVCVSTIVFSVKVNGENHGYFAGKRGLRQVDPISPLLFMLVMEYLSKDVEDRLKANMDKSSIFMAGVDGITKEQLLENTGFVLGTLSINVHHTSKYSQGGRQNMQRISLEQLGGEEESTLVAWEKICYPKKLGGLNVKGSRN</sequence>
<dbReference type="Proteomes" id="UP000790787">
    <property type="component" value="Chromosome 22"/>
</dbReference>
<evidence type="ECO:0000313" key="2">
    <source>
        <dbReference type="RefSeq" id="XP_075099309.1"/>
    </source>
</evidence>
<evidence type="ECO:0000313" key="1">
    <source>
        <dbReference type="Proteomes" id="UP000790787"/>
    </source>
</evidence>